<name>A0ACC0CMC8_9PEZI</name>
<protein>
    <submittedName>
        <fullName evidence="1">Cytochrome P450</fullName>
    </submittedName>
</protein>
<dbReference type="Proteomes" id="UP001497680">
    <property type="component" value="Unassembled WGS sequence"/>
</dbReference>
<proteinExistence type="predicted"/>
<gene>
    <name evidence="1" type="ORF">F4821DRAFT_274850</name>
</gene>
<keyword evidence="2" id="KW-1185">Reference proteome</keyword>
<organism evidence="1 2">
    <name type="scientific">Hypoxylon rubiginosum</name>
    <dbReference type="NCBI Taxonomy" id="110542"/>
    <lineage>
        <taxon>Eukaryota</taxon>
        <taxon>Fungi</taxon>
        <taxon>Dikarya</taxon>
        <taxon>Ascomycota</taxon>
        <taxon>Pezizomycotina</taxon>
        <taxon>Sordariomycetes</taxon>
        <taxon>Xylariomycetidae</taxon>
        <taxon>Xylariales</taxon>
        <taxon>Hypoxylaceae</taxon>
        <taxon>Hypoxylon</taxon>
    </lineage>
</organism>
<comment type="caution">
    <text evidence="1">The sequence shown here is derived from an EMBL/GenBank/DDBJ whole genome shotgun (WGS) entry which is preliminary data.</text>
</comment>
<evidence type="ECO:0000313" key="2">
    <source>
        <dbReference type="Proteomes" id="UP001497680"/>
    </source>
</evidence>
<sequence length="463" mass="52389">MEAISNLLSWSRLGLTIVVYFVTLACYRLFLHPLSRFPGPRLAAVSRWYEAYYDVVQNGQYTFKIAELHKQYGPIIRISPHELHISDPAFFDQIYRQDGVWDKYGWAVNAFATQGATLFTAKHDLHKARRQPLNQFFSKARVSSRQDMIHWHMGKLCNRISIFAESQETFNFGAAITAFARDVAFDFILGKSYKSLDKDDFDEAMVTATSGSGQENMEDTEKLVASIRSPSNSGSGTHSIVHEIIESKLPASEKTTNRIFDDVATITGAGFETTAGALRVALFHIFNNHGILQHLRAELATVDTRDLKALEQLPYLKAVLMEGLRISTALGTRLARIAPDRDLFYKQWRIPAGTPVGMTLVLLHADEYLFPEPRRFNPDRWMDPDGRQKIDKTFAPFLRGTRACLGMHLAWAEMYLLIAGLVDRFDFRYLNARAGDFECDSDQFAIGTRGKGVLNAIVSQRLD</sequence>
<accession>A0ACC0CMC8</accession>
<reference evidence="1 2" key="1">
    <citation type="journal article" date="2022" name="New Phytol.">
        <title>Ecological generalism drives hyperdiversity of secondary metabolite gene clusters in xylarialean endophytes.</title>
        <authorList>
            <person name="Franco M.E.E."/>
            <person name="Wisecaver J.H."/>
            <person name="Arnold A.E."/>
            <person name="Ju Y.M."/>
            <person name="Slot J.C."/>
            <person name="Ahrendt S."/>
            <person name="Moore L.P."/>
            <person name="Eastman K.E."/>
            <person name="Scott K."/>
            <person name="Konkel Z."/>
            <person name="Mondo S.J."/>
            <person name="Kuo A."/>
            <person name="Hayes R.D."/>
            <person name="Haridas S."/>
            <person name="Andreopoulos B."/>
            <person name="Riley R."/>
            <person name="LaButti K."/>
            <person name="Pangilinan J."/>
            <person name="Lipzen A."/>
            <person name="Amirebrahimi M."/>
            <person name="Yan J."/>
            <person name="Adam C."/>
            <person name="Keymanesh K."/>
            <person name="Ng V."/>
            <person name="Louie K."/>
            <person name="Northen T."/>
            <person name="Drula E."/>
            <person name="Henrissat B."/>
            <person name="Hsieh H.M."/>
            <person name="Youens-Clark K."/>
            <person name="Lutzoni F."/>
            <person name="Miadlikowska J."/>
            <person name="Eastwood D.C."/>
            <person name="Hamelin R.C."/>
            <person name="Grigoriev I.V."/>
            <person name="U'Ren J.M."/>
        </authorList>
    </citation>
    <scope>NUCLEOTIDE SEQUENCE [LARGE SCALE GENOMIC DNA]</scope>
    <source>
        <strain evidence="1 2">ER1909</strain>
    </source>
</reference>
<dbReference type="EMBL" id="MU394392">
    <property type="protein sequence ID" value="KAI6081547.1"/>
    <property type="molecule type" value="Genomic_DNA"/>
</dbReference>
<evidence type="ECO:0000313" key="1">
    <source>
        <dbReference type="EMBL" id="KAI6081547.1"/>
    </source>
</evidence>